<dbReference type="InterPro" id="IPR013083">
    <property type="entry name" value="Znf_RING/FYVE/PHD"/>
</dbReference>
<dbReference type="PANTHER" id="PTHR46632:SF16">
    <property type="entry name" value="E3 UBIQUITIN-PROTEIN LIGASE SINA-LIKE 10"/>
    <property type="match status" value="1"/>
</dbReference>
<feature type="compositionally biased region" description="Acidic residues" evidence="12">
    <location>
        <begin position="54"/>
        <end position="92"/>
    </location>
</feature>
<keyword evidence="9" id="KW-0862">Zinc</keyword>
<name>A0A4Y1S0N4_PRUDU</name>
<evidence type="ECO:0000256" key="1">
    <source>
        <dbReference type="ARBA" id="ARBA00000900"/>
    </source>
</evidence>
<comment type="function">
    <text evidence="10">E3 ubiquitin-protein ligase that mediates ubiquitination and subsequent proteasomal degradation of target proteins. E3 ubiquitin ligases accept ubiquitin from an E2 ubiquitin-conjugating enzyme in the form of a thioester and then directly transfers the ubiquitin to targeted substrates. It probably triggers the ubiquitin-mediated degradation of different substrates.</text>
</comment>
<evidence type="ECO:0000256" key="6">
    <source>
        <dbReference type="ARBA" id="ARBA00022723"/>
    </source>
</evidence>
<keyword evidence="6" id="KW-0479">Metal-binding</keyword>
<dbReference type="InterPro" id="IPR013010">
    <property type="entry name" value="Znf_SIAH"/>
</dbReference>
<evidence type="ECO:0000256" key="9">
    <source>
        <dbReference type="ARBA" id="ARBA00022833"/>
    </source>
</evidence>
<protein>
    <recommendedName>
        <fullName evidence="4">RING-type E3 ubiquitin transferase</fullName>
        <ecNumber evidence="4">2.3.2.27</ecNumber>
    </recommendedName>
</protein>
<feature type="domain" description="RING-type" evidence="13">
    <location>
        <begin position="121"/>
        <end position="158"/>
    </location>
</feature>
<dbReference type="AlphaFoldDB" id="A0A4Y1S0N4"/>
<feature type="domain" description="SIAH-type" evidence="14">
    <location>
        <begin position="175"/>
        <end position="233"/>
    </location>
</feature>
<dbReference type="Gene3D" id="3.30.40.10">
    <property type="entry name" value="Zinc/RING finger domain, C3HC4 (zinc finger)"/>
    <property type="match status" value="1"/>
</dbReference>
<keyword evidence="8" id="KW-0833">Ubl conjugation pathway</keyword>
<organism evidence="15">
    <name type="scientific">Prunus dulcis</name>
    <name type="common">Almond</name>
    <name type="synonym">Amygdalus dulcis</name>
    <dbReference type="NCBI Taxonomy" id="3755"/>
    <lineage>
        <taxon>Eukaryota</taxon>
        <taxon>Viridiplantae</taxon>
        <taxon>Streptophyta</taxon>
        <taxon>Embryophyta</taxon>
        <taxon>Tracheophyta</taxon>
        <taxon>Spermatophyta</taxon>
        <taxon>Magnoliopsida</taxon>
        <taxon>eudicotyledons</taxon>
        <taxon>Gunneridae</taxon>
        <taxon>Pentapetalae</taxon>
        <taxon>rosids</taxon>
        <taxon>fabids</taxon>
        <taxon>Rosales</taxon>
        <taxon>Rosaceae</taxon>
        <taxon>Amygdaloideae</taxon>
        <taxon>Amygdaleae</taxon>
        <taxon>Prunus</taxon>
    </lineage>
</organism>
<feature type="region of interest" description="Disordered" evidence="12">
    <location>
        <begin position="18"/>
        <end position="103"/>
    </location>
</feature>
<dbReference type="PROSITE" id="PS51081">
    <property type="entry name" value="ZF_SIAH"/>
    <property type="match status" value="1"/>
</dbReference>
<dbReference type="EC" id="2.3.2.27" evidence="4"/>
<dbReference type="SUPFAM" id="SSF49599">
    <property type="entry name" value="TRAF domain-like"/>
    <property type="match status" value="1"/>
</dbReference>
<evidence type="ECO:0000256" key="12">
    <source>
        <dbReference type="SAM" id="MobiDB-lite"/>
    </source>
</evidence>
<comment type="pathway">
    <text evidence="2">Protein modification; protein ubiquitination.</text>
</comment>
<sequence length="362" mass="40489">MMLYTTCLHEGSQIELFHKEHSKPAGGDSDEQVNTRPMHKRARLNPRPQASNLMDEEEVEQEEESGQSEEEEEEVGGESEEEVGGESEEERDDNDHIKDEDQDGSYSHVVITLTDTEVFDCPICFEPLTIPVYQCDQNGHIACSSCCTKINNKCPSCSGSVGFNRCRAIEKALESITISCQNIHYGCKASVAFHKKGEHQKACVYSPCSCPHLSCNLVSSAEQLYQHFSSSHVNSATQFRYYDSIAVSLNASDKFLVLQEKNNGTLFILKNHRVENLGSAMTITCVQPGFMEGFFFELYAKTEKNYLILQSFTMNTPSLHLIDDSPPRTGFLLIPCGFISPGGQLKMEFCIWPKGCICKTVQ</sequence>
<dbReference type="Pfam" id="PF21361">
    <property type="entry name" value="Sina_ZnF"/>
    <property type="match status" value="1"/>
</dbReference>
<evidence type="ECO:0000313" key="15">
    <source>
        <dbReference type="EMBL" id="BBH09698.1"/>
    </source>
</evidence>
<proteinExistence type="inferred from homology"/>
<dbReference type="GO" id="GO:0008270">
    <property type="term" value="F:zinc ion binding"/>
    <property type="evidence" value="ECO:0007669"/>
    <property type="project" value="UniProtKB-KW"/>
</dbReference>
<dbReference type="UniPathway" id="UPA00143"/>
<dbReference type="EMBL" id="AP019304">
    <property type="protein sequence ID" value="BBH09698.1"/>
    <property type="molecule type" value="Genomic_DNA"/>
</dbReference>
<comment type="catalytic activity">
    <reaction evidence="1">
        <text>S-ubiquitinyl-[E2 ubiquitin-conjugating enzyme]-L-cysteine + [acceptor protein]-L-lysine = [E2 ubiquitin-conjugating enzyme]-L-cysteine + N(6)-ubiquitinyl-[acceptor protein]-L-lysine.</text>
        <dbReference type="EC" id="2.3.2.27"/>
    </reaction>
</comment>
<evidence type="ECO:0000256" key="11">
    <source>
        <dbReference type="PROSITE-ProRule" id="PRU00455"/>
    </source>
</evidence>
<dbReference type="InterPro" id="IPR044286">
    <property type="entry name" value="SINL_plant"/>
</dbReference>
<dbReference type="PANTHER" id="PTHR46632">
    <property type="entry name" value="E3 UBIQUITIN-PROTEIN LIGASE SINA-LIKE 4"/>
    <property type="match status" value="1"/>
</dbReference>
<dbReference type="Pfam" id="PF21362">
    <property type="entry name" value="Sina_RING"/>
    <property type="match status" value="1"/>
</dbReference>
<evidence type="ECO:0000256" key="4">
    <source>
        <dbReference type="ARBA" id="ARBA00012483"/>
    </source>
</evidence>
<dbReference type="GO" id="GO:0016567">
    <property type="term" value="P:protein ubiquitination"/>
    <property type="evidence" value="ECO:0007669"/>
    <property type="project" value="UniProtKB-UniPathway"/>
</dbReference>
<dbReference type="PROSITE" id="PS50089">
    <property type="entry name" value="ZF_RING_2"/>
    <property type="match status" value="1"/>
</dbReference>
<keyword evidence="5" id="KW-0808">Transferase</keyword>
<evidence type="ECO:0000256" key="5">
    <source>
        <dbReference type="ARBA" id="ARBA00022679"/>
    </source>
</evidence>
<evidence type="ECO:0000259" key="14">
    <source>
        <dbReference type="PROSITE" id="PS51081"/>
    </source>
</evidence>
<accession>A0A4Y1S0N4</accession>
<dbReference type="InterPro" id="IPR049548">
    <property type="entry name" value="Sina-like_RING"/>
</dbReference>
<evidence type="ECO:0000259" key="13">
    <source>
        <dbReference type="PROSITE" id="PS50089"/>
    </source>
</evidence>
<reference evidence="15" key="1">
    <citation type="journal article" date="2019" name="Science">
        <title>Mutation of a bHLH transcription factor allowed almond domestication.</title>
        <authorList>
            <person name="Sanchez-Perez R."/>
            <person name="Pavan S."/>
            <person name="Mazzeo R."/>
            <person name="Moldovan C."/>
            <person name="Aiese Cigliano R."/>
            <person name="Del Cueto J."/>
            <person name="Ricciardi F."/>
            <person name="Lotti C."/>
            <person name="Ricciardi L."/>
            <person name="Dicenta F."/>
            <person name="Lopez-Marques R.L."/>
            <person name="Lindberg Moller B."/>
        </authorList>
    </citation>
    <scope>NUCLEOTIDE SEQUENCE</scope>
</reference>
<evidence type="ECO:0000256" key="10">
    <source>
        <dbReference type="ARBA" id="ARBA00024004"/>
    </source>
</evidence>
<evidence type="ECO:0000256" key="3">
    <source>
        <dbReference type="ARBA" id="ARBA00009119"/>
    </source>
</evidence>
<evidence type="ECO:0000256" key="8">
    <source>
        <dbReference type="ARBA" id="ARBA00022786"/>
    </source>
</evidence>
<evidence type="ECO:0000256" key="7">
    <source>
        <dbReference type="ARBA" id="ARBA00022771"/>
    </source>
</evidence>
<evidence type="ECO:0000256" key="2">
    <source>
        <dbReference type="ARBA" id="ARBA00004906"/>
    </source>
</evidence>
<dbReference type="CDD" id="cd16571">
    <property type="entry name" value="RING-HC_SIAHs"/>
    <property type="match status" value="1"/>
</dbReference>
<dbReference type="InterPro" id="IPR001841">
    <property type="entry name" value="Znf_RING"/>
</dbReference>
<dbReference type="GO" id="GO:0061630">
    <property type="term" value="F:ubiquitin protein ligase activity"/>
    <property type="evidence" value="ECO:0007669"/>
    <property type="project" value="UniProtKB-EC"/>
</dbReference>
<keyword evidence="7 11" id="KW-0863">Zinc-finger</keyword>
<gene>
    <name evidence="15" type="ORF">Prudu_022270</name>
</gene>
<comment type="similarity">
    <text evidence="3">Belongs to the SINA (Seven in absentia) family.</text>
</comment>
<dbReference type="SUPFAM" id="SSF57850">
    <property type="entry name" value="RING/U-box"/>
    <property type="match status" value="1"/>
</dbReference>